<keyword evidence="5" id="KW-1185">Reference proteome</keyword>
<accession>A0ABP0QHW8</accession>
<comment type="caution">
    <text evidence="4">The sequence shown here is derived from an EMBL/GenBank/DDBJ whole genome shotgun (WGS) entry which is preliminary data.</text>
</comment>
<dbReference type="Proteomes" id="UP001642484">
    <property type="component" value="Unassembled WGS sequence"/>
</dbReference>
<evidence type="ECO:0000313" key="4">
    <source>
        <dbReference type="EMBL" id="CAK9087797.1"/>
    </source>
</evidence>
<keyword evidence="2" id="KW-0472">Membrane</keyword>
<organism evidence="4 5">
    <name type="scientific">Durusdinium trenchii</name>
    <dbReference type="NCBI Taxonomy" id="1381693"/>
    <lineage>
        <taxon>Eukaryota</taxon>
        <taxon>Sar</taxon>
        <taxon>Alveolata</taxon>
        <taxon>Dinophyceae</taxon>
        <taxon>Suessiales</taxon>
        <taxon>Symbiodiniaceae</taxon>
        <taxon>Durusdinium</taxon>
    </lineage>
</organism>
<evidence type="ECO:0008006" key="6">
    <source>
        <dbReference type="Google" id="ProtNLM"/>
    </source>
</evidence>
<protein>
    <recommendedName>
        <fullName evidence="6">Derlin</fullName>
    </recommendedName>
</protein>
<feature type="transmembrane region" description="Helical" evidence="2">
    <location>
        <begin position="191"/>
        <end position="208"/>
    </location>
</feature>
<feature type="chain" id="PRO_5046695225" description="Derlin" evidence="3">
    <location>
        <begin position="21"/>
        <end position="301"/>
    </location>
</feature>
<evidence type="ECO:0000256" key="1">
    <source>
        <dbReference type="SAM" id="MobiDB-lite"/>
    </source>
</evidence>
<keyword evidence="2" id="KW-0812">Transmembrane</keyword>
<feature type="signal peptide" evidence="3">
    <location>
        <begin position="1"/>
        <end position="20"/>
    </location>
</feature>
<sequence>MGASASLASTVLVLCSYAGAGLEGAASSPSSSIVVAQVSSTFLEVTNTLLVSFGLSELFLRRRCHWRQMCLTLAAIVILNVILSPRVQRMLSFGSLTWSPFGPADGPPGVAPMLGVLRVAVVLSGFSALTYADLRRFRQHYGPKLFAEELWEAVKLVLPVYLFLVMCCSLLCLILVSLMNHLISESLGEEIIVYGQFYLPLSVVYWIMKKVVFATYPGTYRLVRKTPTSGSGHRSHETMERANSYSNARGESKMSMRESLGRGPSRRGPPRPFFFVRSGKNSGSHMTSEFEGELQCCRAGP</sequence>
<feature type="region of interest" description="Disordered" evidence="1">
    <location>
        <begin position="226"/>
        <end position="301"/>
    </location>
</feature>
<keyword evidence="3" id="KW-0732">Signal</keyword>
<dbReference type="EMBL" id="CAXAMN010024583">
    <property type="protein sequence ID" value="CAK9087797.1"/>
    <property type="molecule type" value="Genomic_DNA"/>
</dbReference>
<gene>
    <name evidence="4" type="ORF">CCMP2556_LOCUS42399</name>
</gene>
<feature type="transmembrane region" description="Helical" evidence="2">
    <location>
        <begin position="153"/>
        <end position="179"/>
    </location>
</feature>
<proteinExistence type="predicted"/>
<reference evidence="4 5" key="1">
    <citation type="submission" date="2024-02" db="EMBL/GenBank/DDBJ databases">
        <authorList>
            <person name="Chen Y."/>
            <person name="Shah S."/>
            <person name="Dougan E. K."/>
            <person name="Thang M."/>
            <person name="Chan C."/>
        </authorList>
    </citation>
    <scope>NUCLEOTIDE SEQUENCE [LARGE SCALE GENOMIC DNA]</scope>
</reference>
<evidence type="ECO:0000256" key="3">
    <source>
        <dbReference type="SAM" id="SignalP"/>
    </source>
</evidence>
<feature type="compositionally biased region" description="Basic and acidic residues" evidence="1">
    <location>
        <begin position="250"/>
        <end position="260"/>
    </location>
</feature>
<feature type="transmembrane region" description="Helical" evidence="2">
    <location>
        <begin position="111"/>
        <end position="132"/>
    </location>
</feature>
<evidence type="ECO:0000313" key="5">
    <source>
        <dbReference type="Proteomes" id="UP001642484"/>
    </source>
</evidence>
<feature type="transmembrane region" description="Helical" evidence="2">
    <location>
        <begin position="72"/>
        <end position="91"/>
    </location>
</feature>
<name>A0ABP0QHW8_9DINO</name>
<keyword evidence="2" id="KW-1133">Transmembrane helix</keyword>
<evidence type="ECO:0000256" key="2">
    <source>
        <dbReference type="SAM" id="Phobius"/>
    </source>
</evidence>